<dbReference type="PANTHER" id="PTHR25465">
    <property type="entry name" value="B-BOX DOMAIN CONTAINING"/>
    <property type="match status" value="1"/>
</dbReference>
<dbReference type="InterPro" id="IPR001841">
    <property type="entry name" value="Znf_RING"/>
</dbReference>
<dbReference type="SUPFAM" id="SSF49899">
    <property type="entry name" value="Concanavalin A-like lectins/glucanases"/>
    <property type="match status" value="1"/>
</dbReference>
<dbReference type="Gene3D" id="3.30.40.10">
    <property type="entry name" value="Zinc/RING finger domain, C3HC4 (zinc finger)"/>
    <property type="match status" value="1"/>
</dbReference>
<dbReference type="GeneTree" id="ENSGT01150000286931"/>
<reference evidence="10" key="2">
    <citation type="submission" date="2025-09" db="UniProtKB">
        <authorList>
            <consortium name="Ensembl"/>
        </authorList>
    </citation>
    <scope>IDENTIFICATION</scope>
</reference>
<keyword evidence="2" id="KW-0479">Metal-binding</keyword>
<reference evidence="10" key="1">
    <citation type="submission" date="2025-08" db="UniProtKB">
        <authorList>
            <consortium name="Ensembl"/>
        </authorList>
    </citation>
    <scope>IDENTIFICATION</scope>
</reference>
<dbReference type="PROSITE" id="PS50089">
    <property type="entry name" value="ZF_RING_2"/>
    <property type="match status" value="1"/>
</dbReference>
<dbReference type="InterPro" id="IPR013083">
    <property type="entry name" value="Znf_RING/FYVE/PHD"/>
</dbReference>
<dbReference type="Gene3D" id="3.30.160.60">
    <property type="entry name" value="Classic Zinc Finger"/>
    <property type="match status" value="1"/>
</dbReference>
<dbReference type="InterPro" id="IPR006574">
    <property type="entry name" value="PRY"/>
</dbReference>
<evidence type="ECO:0000256" key="2">
    <source>
        <dbReference type="ARBA" id="ARBA00022723"/>
    </source>
</evidence>
<dbReference type="InterPro" id="IPR017907">
    <property type="entry name" value="Znf_RING_CS"/>
</dbReference>
<dbReference type="PANTHER" id="PTHR25465:SF5">
    <property type="entry name" value="E3 UBIQUITIN_ISG15 LIGASE TRIM25-RELATED"/>
    <property type="match status" value="1"/>
</dbReference>
<evidence type="ECO:0000313" key="11">
    <source>
        <dbReference type="Proteomes" id="UP001108240"/>
    </source>
</evidence>
<evidence type="ECO:0000313" key="10">
    <source>
        <dbReference type="Ensembl" id="ENSCCRP00000068871.2"/>
    </source>
</evidence>
<dbReference type="SUPFAM" id="SSF57845">
    <property type="entry name" value="B-box zinc-binding domain"/>
    <property type="match status" value="1"/>
</dbReference>
<dbReference type="PRINTS" id="PR01407">
    <property type="entry name" value="BUTYPHLNCDUF"/>
</dbReference>
<keyword evidence="1" id="KW-0399">Innate immunity</keyword>
<dbReference type="InterPro" id="IPR001870">
    <property type="entry name" value="B30.2/SPRY"/>
</dbReference>
<evidence type="ECO:0000256" key="5">
    <source>
        <dbReference type="ARBA" id="ARBA00022859"/>
    </source>
</evidence>
<evidence type="ECO:0000256" key="4">
    <source>
        <dbReference type="ARBA" id="ARBA00022833"/>
    </source>
</evidence>
<evidence type="ECO:0000259" key="8">
    <source>
        <dbReference type="PROSITE" id="PS50089"/>
    </source>
</evidence>
<dbReference type="GO" id="GO:0008270">
    <property type="term" value="F:zinc ion binding"/>
    <property type="evidence" value="ECO:0007669"/>
    <property type="project" value="UniProtKB-KW"/>
</dbReference>
<dbReference type="PROSITE" id="PS50188">
    <property type="entry name" value="B302_SPRY"/>
    <property type="match status" value="1"/>
</dbReference>
<accession>A0A8C1E4K7</accession>
<keyword evidence="11" id="KW-1185">Reference proteome</keyword>
<dbReference type="SUPFAM" id="SSF57850">
    <property type="entry name" value="RING/U-box"/>
    <property type="match status" value="1"/>
</dbReference>
<dbReference type="Pfam" id="PF15227">
    <property type="entry name" value="zf-C3HC4_4"/>
    <property type="match status" value="1"/>
</dbReference>
<dbReference type="InterPro" id="IPR051051">
    <property type="entry name" value="E3_ubiq-ligase_TRIM/RNF"/>
</dbReference>
<dbReference type="InterPro" id="IPR003877">
    <property type="entry name" value="SPRY_dom"/>
</dbReference>
<dbReference type="Proteomes" id="UP001108240">
    <property type="component" value="Unplaced"/>
</dbReference>
<dbReference type="Gene3D" id="4.10.830.40">
    <property type="match status" value="1"/>
</dbReference>
<evidence type="ECO:0000256" key="1">
    <source>
        <dbReference type="ARBA" id="ARBA00022588"/>
    </source>
</evidence>
<keyword evidence="7" id="KW-1133">Transmembrane helix</keyword>
<keyword evidence="3 6" id="KW-0863">Zinc-finger</keyword>
<dbReference type="CDD" id="cd16040">
    <property type="entry name" value="SPRY_PRY_SNTX"/>
    <property type="match status" value="1"/>
</dbReference>
<dbReference type="OMA" id="QHENAFD"/>
<feature type="domain" description="B30.2/SPRY" evidence="9">
    <location>
        <begin position="240"/>
        <end position="438"/>
    </location>
</feature>
<feature type="domain" description="RING-type" evidence="8">
    <location>
        <begin position="15"/>
        <end position="58"/>
    </location>
</feature>
<dbReference type="SMART" id="SM00449">
    <property type="entry name" value="SPRY"/>
    <property type="match status" value="1"/>
</dbReference>
<dbReference type="AlphaFoldDB" id="A0A8C1E4K7"/>
<dbReference type="InterPro" id="IPR043136">
    <property type="entry name" value="B30.2/SPRY_sf"/>
</dbReference>
<keyword evidence="4" id="KW-0862">Zinc</keyword>
<dbReference type="InterPro" id="IPR003879">
    <property type="entry name" value="Butyrophylin_SPRY"/>
</dbReference>
<dbReference type="Pfam" id="PF13765">
    <property type="entry name" value="PRY"/>
    <property type="match status" value="1"/>
</dbReference>
<feature type="transmembrane region" description="Helical" evidence="7">
    <location>
        <begin position="169"/>
        <end position="186"/>
    </location>
</feature>
<evidence type="ECO:0000256" key="7">
    <source>
        <dbReference type="SAM" id="Phobius"/>
    </source>
</evidence>
<protein>
    <submittedName>
        <fullName evidence="10">FinTRIM family, member 54</fullName>
    </submittedName>
</protein>
<dbReference type="GO" id="GO:0045087">
    <property type="term" value="P:innate immune response"/>
    <property type="evidence" value="ECO:0007669"/>
    <property type="project" value="UniProtKB-KW"/>
</dbReference>
<sequence length="439" mass="50198">MAEARLYVSREQFSCSICLDMLIDPVTIPCGHSYCMNCIRRHWDENARGREYSCPQCRQTFTPRPVLGRNVVVAEMVEKLRRTGPQPARVSHPEAGPGDVECDVCMGRKMKAIKYCLVCLNSFCQIHFQQHENAFDGERHCLIDATEQLQEIICPIHNELLKIFCHTDQMSICVIFLCMFIILIFFQSSTSYSVPPEPFSFDVGSQSDYARKSFSKRLKKKMDHLLRSEILVVSGWVMRYTFPTDEPRNRNEILQYSHKLSMDSNTTNETLLLSGGNRVATNTGKVQLYPEHPDRFDCWPQVLCKESVCGRAYWEFEWSGRAGVGVSLAYQSICRKGNGDDSKFGCNDQSMSLYCSPSKYTFWDSNKKTKLHVNTSKLKTSRLAVYVDYSAGFVFFYSISDKMKLIYIVHTTFTQPICPGFMVYCGSSVKLCDPAMNCT</sequence>
<dbReference type="Pfam" id="PF00622">
    <property type="entry name" value="SPRY"/>
    <property type="match status" value="1"/>
</dbReference>
<proteinExistence type="predicted"/>
<dbReference type="SMART" id="SM00589">
    <property type="entry name" value="PRY"/>
    <property type="match status" value="1"/>
</dbReference>
<evidence type="ECO:0000256" key="6">
    <source>
        <dbReference type="PROSITE-ProRule" id="PRU00175"/>
    </source>
</evidence>
<dbReference type="Ensembl" id="ENSCCRT00000074627.2">
    <property type="protein sequence ID" value="ENSCCRP00000068871.2"/>
    <property type="gene ID" value="ENSCCRG00000037089.2"/>
</dbReference>
<dbReference type="GO" id="GO:0005737">
    <property type="term" value="C:cytoplasm"/>
    <property type="evidence" value="ECO:0007669"/>
    <property type="project" value="UniProtKB-ARBA"/>
</dbReference>
<dbReference type="SMART" id="SM00184">
    <property type="entry name" value="RING"/>
    <property type="match status" value="1"/>
</dbReference>
<keyword evidence="7" id="KW-0812">Transmembrane</keyword>
<dbReference type="Gene3D" id="2.60.120.920">
    <property type="match status" value="1"/>
</dbReference>
<evidence type="ECO:0000256" key="3">
    <source>
        <dbReference type="ARBA" id="ARBA00022771"/>
    </source>
</evidence>
<name>A0A8C1E4K7_CYPCA</name>
<keyword evidence="5" id="KW-0391">Immunity</keyword>
<dbReference type="InterPro" id="IPR013320">
    <property type="entry name" value="ConA-like_dom_sf"/>
</dbReference>
<organism evidence="10 11">
    <name type="scientific">Cyprinus carpio carpio</name>
    <dbReference type="NCBI Taxonomy" id="630221"/>
    <lineage>
        <taxon>Eukaryota</taxon>
        <taxon>Metazoa</taxon>
        <taxon>Chordata</taxon>
        <taxon>Craniata</taxon>
        <taxon>Vertebrata</taxon>
        <taxon>Euteleostomi</taxon>
        <taxon>Actinopterygii</taxon>
        <taxon>Neopterygii</taxon>
        <taxon>Teleostei</taxon>
        <taxon>Ostariophysi</taxon>
        <taxon>Cypriniformes</taxon>
        <taxon>Cyprinidae</taxon>
        <taxon>Cyprininae</taxon>
        <taxon>Cyprinus</taxon>
    </lineage>
</organism>
<dbReference type="PROSITE" id="PS00518">
    <property type="entry name" value="ZF_RING_1"/>
    <property type="match status" value="1"/>
</dbReference>
<keyword evidence="7" id="KW-0472">Membrane</keyword>
<evidence type="ECO:0000259" key="9">
    <source>
        <dbReference type="PROSITE" id="PS50188"/>
    </source>
</evidence>